<organism evidence="1 2">
    <name type="scientific">Portunus trituberculatus</name>
    <name type="common">Swimming crab</name>
    <name type="synonym">Neptunus trituberculatus</name>
    <dbReference type="NCBI Taxonomy" id="210409"/>
    <lineage>
        <taxon>Eukaryota</taxon>
        <taxon>Metazoa</taxon>
        <taxon>Ecdysozoa</taxon>
        <taxon>Arthropoda</taxon>
        <taxon>Crustacea</taxon>
        <taxon>Multicrustacea</taxon>
        <taxon>Malacostraca</taxon>
        <taxon>Eumalacostraca</taxon>
        <taxon>Eucarida</taxon>
        <taxon>Decapoda</taxon>
        <taxon>Pleocyemata</taxon>
        <taxon>Brachyura</taxon>
        <taxon>Eubrachyura</taxon>
        <taxon>Portunoidea</taxon>
        <taxon>Portunidae</taxon>
        <taxon>Portuninae</taxon>
        <taxon>Portunus</taxon>
    </lineage>
</organism>
<reference evidence="1 2" key="1">
    <citation type="submission" date="2019-05" db="EMBL/GenBank/DDBJ databases">
        <title>Another draft genome of Portunus trituberculatus and its Hox gene families provides insights of decapod evolution.</title>
        <authorList>
            <person name="Jeong J.-H."/>
            <person name="Song I."/>
            <person name="Kim S."/>
            <person name="Choi T."/>
            <person name="Kim D."/>
            <person name="Ryu S."/>
            <person name="Kim W."/>
        </authorList>
    </citation>
    <scope>NUCLEOTIDE SEQUENCE [LARGE SCALE GENOMIC DNA]</scope>
    <source>
        <tissue evidence="1">Muscle</tissue>
    </source>
</reference>
<gene>
    <name evidence="1" type="ORF">E2C01_045860</name>
</gene>
<evidence type="ECO:0000313" key="2">
    <source>
        <dbReference type="Proteomes" id="UP000324222"/>
    </source>
</evidence>
<evidence type="ECO:0000313" key="1">
    <source>
        <dbReference type="EMBL" id="MPC52001.1"/>
    </source>
</evidence>
<dbReference type="AlphaFoldDB" id="A0A5B7FWW5"/>
<dbReference type="EMBL" id="VSRR010010562">
    <property type="protein sequence ID" value="MPC52001.1"/>
    <property type="molecule type" value="Genomic_DNA"/>
</dbReference>
<proteinExistence type="predicted"/>
<comment type="caution">
    <text evidence="1">The sequence shown here is derived from an EMBL/GenBank/DDBJ whole genome shotgun (WGS) entry which is preliminary data.</text>
</comment>
<protein>
    <submittedName>
        <fullName evidence="1">Uncharacterized protein</fullName>
    </submittedName>
</protein>
<sequence length="104" mass="11873">MYTHLSFFLSIRNYPLSLPPSLIPSLPGLPHLPPFHHSPHEALSSSPRRTLYQYPFVNVVVIIALNNLNSRYVLYLKRLTASAALDSILAGRRGEGEERYEERK</sequence>
<keyword evidence="2" id="KW-1185">Reference proteome</keyword>
<name>A0A5B7FWW5_PORTR</name>
<accession>A0A5B7FWW5</accession>
<dbReference type="Proteomes" id="UP000324222">
    <property type="component" value="Unassembled WGS sequence"/>
</dbReference>